<dbReference type="RefSeq" id="WP_006037789.1">
    <property type="nucleotide sequence ID" value="NZ_AEDD01000004.1"/>
</dbReference>
<evidence type="ECO:0000256" key="1">
    <source>
        <dbReference type="ARBA" id="ARBA00008005"/>
    </source>
</evidence>
<comment type="similarity">
    <text evidence="1">Belongs to the myoviridae tail sheath protein family.</text>
</comment>
<keyword evidence="5" id="KW-1185">Reference proteome</keyword>
<gene>
    <name evidence="4" type="ORF">PaecuDRAFT_1778</name>
</gene>
<dbReference type="STRING" id="717606.PaecuDRAFT_1778"/>
<proteinExistence type="inferred from homology"/>
<dbReference type="Gene3D" id="3.40.50.11780">
    <property type="match status" value="2"/>
</dbReference>
<dbReference type="Proteomes" id="UP000005387">
    <property type="component" value="Unassembled WGS sequence"/>
</dbReference>
<dbReference type="InterPro" id="IPR020287">
    <property type="entry name" value="Tail_sheath_C"/>
</dbReference>
<reference evidence="4 5" key="1">
    <citation type="submission" date="2010-07" db="EMBL/GenBank/DDBJ databases">
        <title>The draft genome of Paenibacillus curdlanolyticus YK9.</title>
        <authorList>
            <consortium name="US DOE Joint Genome Institute (JGI-PGF)"/>
            <person name="Lucas S."/>
            <person name="Copeland A."/>
            <person name="Lapidus A."/>
            <person name="Cheng J.-F."/>
            <person name="Bruce D."/>
            <person name="Goodwin L."/>
            <person name="Pitluck S."/>
            <person name="Land M.L."/>
            <person name="Hauser L."/>
            <person name="Chang Y.-J."/>
            <person name="Jeffries C."/>
            <person name="Anderson I.J."/>
            <person name="Johnson E."/>
            <person name="Loganathan U."/>
            <person name="Mulhopadhyay B."/>
            <person name="Kyrpides N."/>
            <person name="Woyke T.J."/>
        </authorList>
    </citation>
    <scope>NUCLEOTIDE SEQUENCE [LARGE SCALE GENOMIC DNA]</scope>
    <source>
        <strain evidence="4 5">YK9</strain>
    </source>
</reference>
<evidence type="ECO:0000313" key="4">
    <source>
        <dbReference type="EMBL" id="EFM11332.1"/>
    </source>
</evidence>
<dbReference type="OrthoDB" id="9767864at2"/>
<name>E0I827_9BACL</name>
<dbReference type="eggNOG" id="COG3497">
    <property type="taxonomic scope" value="Bacteria"/>
</dbReference>
<dbReference type="AlphaFoldDB" id="E0I827"/>
<dbReference type="PANTHER" id="PTHR35861">
    <property type="match status" value="1"/>
</dbReference>
<dbReference type="InterPro" id="IPR035089">
    <property type="entry name" value="Phage_sheath_subtilisin"/>
</dbReference>
<dbReference type="PANTHER" id="PTHR35861:SF1">
    <property type="entry name" value="PHAGE TAIL SHEATH PROTEIN"/>
    <property type="match status" value="1"/>
</dbReference>
<protein>
    <submittedName>
        <fullName evidence="4">Phage tail sheath protein FI-like protein</fullName>
    </submittedName>
</protein>
<evidence type="ECO:0000259" key="2">
    <source>
        <dbReference type="Pfam" id="PF04984"/>
    </source>
</evidence>
<dbReference type="EMBL" id="AEDD01000004">
    <property type="protein sequence ID" value="EFM11332.1"/>
    <property type="molecule type" value="Genomic_DNA"/>
</dbReference>
<dbReference type="InterPro" id="IPR052042">
    <property type="entry name" value="Tail_sheath_structural"/>
</dbReference>
<dbReference type="Pfam" id="PF17482">
    <property type="entry name" value="Phage_sheath_1C"/>
    <property type="match status" value="1"/>
</dbReference>
<dbReference type="Pfam" id="PF04984">
    <property type="entry name" value="Phage_sheath_1"/>
    <property type="match status" value="1"/>
</dbReference>
<sequence length="586" mass="63785">MPEYLSPGVYVEEIEIGSKPVEGVSTSTAGFLGETERGPTTPQFVTSWLDYQRVFGSYFSDTGYLPYSVQGFFDNGGQRAYIARVTRATAVRSELRLKKGAAEALLVEAIGEGSWGNRIAVKVVKGTFSGFKLSVYYWKQEIAVFDPETDTKKLPRPAVAEQYDNLSLDAASPDYYEKKVNGISNLVSLSAVPGKTIQIPDVSAIAYLAGGADSDEADGSPTAAKDNTITLSAEASAKDGDYVGMELRIIDGPAKGQVRTITGYVGSTKVATVSGGNWDAAATPTTGSVYRIVSNKLVLADFVRADSNQPGQRKGLTALDAIDDISLLYSPNASVVTGLVGELISHSERLRDRFVILDSPVNAKADSLDPRSANETKYAAFYYPWIKVVNPDSGLLRIVPPGGHVLGLYARTDVERGVHKAPANDTVRGAVDLEFQITKGEQDVLNPKGVNVIRAFPGRGIRVWGARTLSSDPLWKYVNVRRLFLYLEESVFNGTQWVVFEPNDDKLWARVRRTVTEFLTRLWRDGALQGRKPEEAFFVKVDRSTMTQDDINNGRLIVLIGVAPVKPAEFVIFRIAQVSGGADAAE</sequence>
<feature type="domain" description="Tail sheath protein subtilisin-like" evidence="2">
    <location>
        <begin position="316"/>
        <end position="469"/>
    </location>
</feature>
<organism evidence="4 5">
    <name type="scientific">Paenibacillus curdlanolyticus YK9</name>
    <dbReference type="NCBI Taxonomy" id="717606"/>
    <lineage>
        <taxon>Bacteria</taxon>
        <taxon>Bacillati</taxon>
        <taxon>Bacillota</taxon>
        <taxon>Bacilli</taxon>
        <taxon>Bacillales</taxon>
        <taxon>Paenibacillaceae</taxon>
        <taxon>Paenibacillus</taxon>
    </lineage>
</organism>
<feature type="domain" description="Tail sheath protein C-terminal" evidence="3">
    <location>
        <begin position="470"/>
        <end position="575"/>
    </location>
</feature>
<evidence type="ECO:0000259" key="3">
    <source>
        <dbReference type="Pfam" id="PF17482"/>
    </source>
</evidence>
<accession>E0I827</accession>
<evidence type="ECO:0000313" key="5">
    <source>
        <dbReference type="Proteomes" id="UP000005387"/>
    </source>
</evidence>